<gene>
    <name evidence="1" type="ORF">LEP1GSC194_2831</name>
</gene>
<accession>M6CVE5</accession>
<dbReference type="AlphaFoldDB" id="M6CVE5"/>
<name>M6CVE5_9LEPT</name>
<proteinExistence type="predicted"/>
<dbReference type="EMBL" id="ANIK01000052">
    <property type="protein sequence ID" value="EMJ94446.1"/>
    <property type="molecule type" value="Genomic_DNA"/>
</dbReference>
<comment type="caution">
    <text evidence="1">The sequence shown here is derived from an EMBL/GenBank/DDBJ whole genome shotgun (WGS) entry which is preliminary data.</text>
</comment>
<dbReference type="PATRIC" id="fig|1218565.3.peg.2528"/>
<evidence type="ECO:0000313" key="2">
    <source>
        <dbReference type="Proteomes" id="UP000011988"/>
    </source>
</evidence>
<organism evidence="1 2">
    <name type="scientific">Leptospira alstonii serovar Sichuan str. 79601</name>
    <dbReference type="NCBI Taxonomy" id="1218565"/>
    <lineage>
        <taxon>Bacteria</taxon>
        <taxon>Pseudomonadati</taxon>
        <taxon>Spirochaetota</taxon>
        <taxon>Spirochaetia</taxon>
        <taxon>Leptospirales</taxon>
        <taxon>Leptospiraceae</taxon>
        <taxon>Leptospira</taxon>
    </lineage>
</organism>
<reference evidence="1 2" key="1">
    <citation type="submission" date="2013-01" db="EMBL/GenBank/DDBJ databases">
        <authorList>
            <person name="Harkins D.M."/>
            <person name="Durkin A.S."/>
            <person name="Brinkac L.M."/>
            <person name="Haft D.H."/>
            <person name="Selengut J.D."/>
            <person name="Sanka R."/>
            <person name="DePew J."/>
            <person name="Purushe J."/>
            <person name="Galloway R.L."/>
            <person name="Vinetz J.M."/>
            <person name="Sutton G.G."/>
            <person name="Nierman W.C."/>
            <person name="Fouts D.E."/>
        </authorList>
    </citation>
    <scope>NUCLEOTIDE SEQUENCE [LARGE SCALE GENOMIC DNA]</scope>
    <source>
        <strain evidence="1 2">79601</strain>
    </source>
</reference>
<dbReference type="RefSeq" id="WP_020773742.1">
    <property type="nucleotide sequence ID" value="NZ_ANIK01000052.1"/>
</dbReference>
<dbReference type="Proteomes" id="UP000011988">
    <property type="component" value="Unassembled WGS sequence"/>
</dbReference>
<sequence length="77" mass="9151">MKKTVPSKNQTYFSANINEMASAKLSPLRFFSGKSEEAIDKLMDEIRIYLRKKILIYRLKKIKTYEKPPNVSRRKIR</sequence>
<evidence type="ECO:0000313" key="1">
    <source>
        <dbReference type="EMBL" id="EMJ94446.1"/>
    </source>
</evidence>
<protein>
    <submittedName>
        <fullName evidence="1">Uncharacterized protein</fullName>
    </submittedName>
</protein>